<dbReference type="InterPro" id="IPR001789">
    <property type="entry name" value="Sig_transdc_resp-reg_receiver"/>
</dbReference>
<protein>
    <submittedName>
        <fullName evidence="4">LytR/AlgR family response regulator transcription factor</fullName>
    </submittedName>
</protein>
<evidence type="ECO:0000259" key="2">
    <source>
        <dbReference type="PROSITE" id="PS50110"/>
    </source>
</evidence>
<gene>
    <name evidence="4" type="ORF">ACFQ21_04230</name>
</gene>
<dbReference type="SUPFAM" id="SSF52172">
    <property type="entry name" value="CheY-like"/>
    <property type="match status" value="1"/>
</dbReference>
<dbReference type="Pfam" id="PF00072">
    <property type="entry name" value="Response_reg"/>
    <property type="match status" value="1"/>
</dbReference>
<feature type="domain" description="Response regulatory" evidence="2">
    <location>
        <begin position="2"/>
        <end position="115"/>
    </location>
</feature>
<dbReference type="Proteomes" id="UP001597112">
    <property type="component" value="Unassembled WGS sequence"/>
</dbReference>
<dbReference type="PANTHER" id="PTHR37299:SF1">
    <property type="entry name" value="STAGE 0 SPORULATION PROTEIN A HOMOLOG"/>
    <property type="match status" value="1"/>
</dbReference>
<evidence type="ECO:0000313" key="5">
    <source>
        <dbReference type="Proteomes" id="UP001597112"/>
    </source>
</evidence>
<dbReference type="PROSITE" id="PS50930">
    <property type="entry name" value="HTH_LYTTR"/>
    <property type="match status" value="1"/>
</dbReference>
<feature type="domain" description="HTH LytTR-type" evidence="3">
    <location>
        <begin position="146"/>
        <end position="253"/>
    </location>
</feature>
<dbReference type="Gene3D" id="2.40.50.1020">
    <property type="entry name" value="LytTr DNA-binding domain"/>
    <property type="match status" value="1"/>
</dbReference>
<name>A0ABW3JY68_9BACT</name>
<evidence type="ECO:0000259" key="3">
    <source>
        <dbReference type="PROSITE" id="PS50930"/>
    </source>
</evidence>
<keyword evidence="5" id="KW-1185">Reference proteome</keyword>
<keyword evidence="1" id="KW-0597">Phosphoprotein</keyword>
<dbReference type="RefSeq" id="WP_377575292.1">
    <property type="nucleotide sequence ID" value="NZ_JBHTKA010000001.1"/>
</dbReference>
<sequence length="253" mass="29375">MNVLIIEDEPMAAQRLENLVKSLEPAVNILNKIDTVKRAVLWLKDNPVPDLIFMDIQLADGISFMIFEQCTIKSPVIFTTAYDEYALKAFKVNSIDYILKPVDKDELAGALTKFRALTRQEPETNVLLSNIEQTIQMLTKKHKSRFVIKVGEHLKTVEVENILYFFSQDKTTFCCTTDNRNLILDYTLEQLEEMVDPARFFRINRKYLIAATAMQDIISYTNSRLKLLLKGSQDQDIIVARERVQEFKDWLDR</sequence>
<dbReference type="Pfam" id="PF04397">
    <property type="entry name" value="LytTR"/>
    <property type="match status" value="1"/>
</dbReference>
<dbReference type="InterPro" id="IPR046947">
    <property type="entry name" value="LytR-like"/>
</dbReference>
<dbReference type="InterPro" id="IPR011006">
    <property type="entry name" value="CheY-like_superfamily"/>
</dbReference>
<accession>A0ABW3JY68</accession>
<evidence type="ECO:0000313" key="4">
    <source>
        <dbReference type="EMBL" id="MFD0998496.1"/>
    </source>
</evidence>
<proteinExistence type="predicted"/>
<organism evidence="4 5">
    <name type="scientific">Ohtaekwangia kribbensis</name>
    <dbReference type="NCBI Taxonomy" id="688913"/>
    <lineage>
        <taxon>Bacteria</taxon>
        <taxon>Pseudomonadati</taxon>
        <taxon>Bacteroidota</taxon>
        <taxon>Cytophagia</taxon>
        <taxon>Cytophagales</taxon>
        <taxon>Fulvivirgaceae</taxon>
        <taxon>Ohtaekwangia</taxon>
    </lineage>
</organism>
<dbReference type="SMART" id="SM00448">
    <property type="entry name" value="REC"/>
    <property type="match status" value="1"/>
</dbReference>
<dbReference type="SMART" id="SM00850">
    <property type="entry name" value="LytTR"/>
    <property type="match status" value="1"/>
</dbReference>
<dbReference type="Gene3D" id="3.40.50.2300">
    <property type="match status" value="1"/>
</dbReference>
<dbReference type="InterPro" id="IPR007492">
    <property type="entry name" value="LytTR_DNA-bd_dom"/>
</dbReference>
<dbReference type="PROSITE" id="PS50110">
    <property type="entry name" value="RESPONSE_REGULATORY"/>
    <property type="match status" value="1"/>
</dbReference>
<feature type="modified residue" description="4-aspartylphosphate" evidence="1">
    <location>
        <position position="55"/>
    </location>
</feature>
<dbReference type="EMBL" id="JBHTKA010000001">
    <property type="protein sequence ID" value="MFD0998496.1"/>
    <property type="molecule type" value="Genomic_DNA"/>
</dbReference>
<dbReference type="PANTHER" id="PTHR37299">
    <property type="entry name" value="TRANSCRIPTIONAL REGULATOR-RELATED"/>
    <property type="match status" value="1"/>
</dbReference>
<reference evidence="5" key="1">
    <citation type="journal article" date="2019" name="Int. J. Syst. Evol. Microbiol.">
        <title>The Global Catalogue of Microorganisms (GCM) 10K type strain sequencing project: providing services to taxonomists for standard genome sequencing and annotation.</title>
        <authorList>
            <consortium name="The Broad Institute Genomics Platform"/>
            <consortium name="The Broad Institute Genome Sequencing Center for Infectious Disease"/>
            <person name="Wu L."/>
            <person name="Ma J."/>
        </authorList>
    </citation>
    <scope>NUCLEOTIDE SEQUENCE [LARGE SCALE GENOMIC DNA]</scope>
    <source>
        <strain evidence="5">CCUG 58938</strain>
    </source>
</reference>
<evidence type="ECO:0000256" key="1">
    <source>
        <dbReference type="PROSITE-ProRule" id="PRU00169"/>
    </source>
</evidence>
<comment type="caution">
    <text evidence="4">The sequence shown here is derived from an EMBL/GenBank/DDBJ whole genome shotgun (WGS) entry which is preliminary data.</text>
</comment>